<feature type="compositionally biased region" description="Pro residues" evidence="1">
    <location>
        <begin position="84"/>
        <end position="93"/>
    </location>
</feature>
<feature type="region of interest" description="Disordered" evidence="1">
    <location>
        <begin position="68"/>
        <end position="107"/>
    </location>
</feature>
<evidence type="ECO:0000313" key="3">
    <source>
        <dbReference type="Proteomes" id="UP001314229"/>
    </source>
</evidence>
<comment type="caution">
    <text evidence="2">The sequence shown here is derived from an EMBL/GenBank/DDBJ whole genome shotgun (WGS) entry which is preliminary data.</text>
</comment>
<keyword evidence="3" id="KW-1185">Reference proteome</keyword>
<protein>
    <submittedName>
        <fullName evidence="2">Uncharacterized protein</fullName>
    </submittedName>
</protein>
<feature type="compositionally biased region" description="Basic and acidic residues" evidence="1">
    <location>
        <begin position="74"/>
        <end position="83"/>
    </location>
</feature>
<accession>A0AAV1P530</accession>
<gene>
    <name evidence="2" type="ORF">FSCOSCO3_A032625</name>
</gene>
<organism evidence="2 3">
    <name type="scientific">Scomber scombrus</name>
    <name type="common">Atlantic mackerel</name>
    <name type="synonym">Scomber vernalis</name>
    <dbReference type="NCBI Taxonomy" id="13677"/>
    <lineage>
        <taxon>Eukaryota</taxon>
        <taxon>Metazoa</taxon>
        <taxon>Chordata</taxon>
        <taxon>Craniata</taxon>
        <taxon>Vertebrata</taxon>
        <taxon>Euteleostomi</taxon>
        <taxon>Actinopterygii</taxon>
        <taxon>Neopterygii</taxon>
        <taxon>Teleostei</taxon>
        <taxon>Neoteleostei</taxon>
        <taxon>Acanthomorphata</taxon>
        <taxon>Pelagiaria</taxon>
        <taxon>Scombriformes</taxon>
        <taxon>Scombridae</taxon>
        <taxon>Scomber</taxon>
    </lineage>
</organism>
<proteinExistence type="predicted"/>
<evidence type="ECO:0000313" key="2">
    <source>
        <dbReference type="EMBL" id="CAK6965491.1"/>
    </source>
</evidence>
<evidence type="ECO:0000256" key="1">
    <source>
        <dbReference type="SAM" id="MobiDB-lite"/>
    </source>
</evidence>
<name>A0AAV1P530_SCOSC</name>
<dbReference type="AlphaFoldDB" id="A0AAV1P530"/>
<dbReference type="EMBL" id="CAWUFR010000084">
    <property type="protein sequence ID" value="CAK6965491.1"/>
    <property type="molecule type" value="Genomic_DNA"/>
</dbReference>
<sequence length="119" mass="12494">MSSGLFLGTGNKGAVCAVSVRPMGAIRGHAVTGRAGLDPWVLLVRKDKVTFSLLYSTRELVTVSVCNAAPQGDKPSRHPDKPGLRPPPPPPPLSLADDMTGGHTVQTGEKARDYMGCVC</sequence>
<dbReference type="Proteomes" id="UP001314229">
    <property type="component" value="Unassembled WGS sequence"/>
</dbReference>
<reference evidence="2 3" key="1">
    <citation type="submission" date="2024-01" db="EMBL/GenBank/DDBJ databases">
        <authorList>
            <person name="Alioto T."/>
            <person name="Alioto T."/>
            <person name="Gomez Garrido J."/>
        </authorList>
    </citation>
    <scope>NUCLEOTIDE SEQUENCE [LARGE SCALE GENOMIC DNA]</scope>
</reference>